<feature type="compositionally biased region" description="Acidic residues" evidence="7">
    <location>
        <begin position="1286"/>
        <end position="1313"/>
    </location>
</feature>
<feature type="domain" description="SET" evidence="8">
    <location>
        <begin position="1052"/>
        <end position="1169"/>
    </location>
</feature>
<feature type="compositionally biased region" description="Polar residues" evidence="7">
    <location>
        <begin position="485"/>
        <end position="499"/>
    </location>
</feature>
<evidence type="ECO:0000256" key="4">
    <source>
        <dbReference type="ARBA" id="ARBA00023015"/>
    </source>
</evidence>
<dbReference type="InterPro" id="IPR045318">
    <property type="entry name" value="EZH1/2-like"/>
</dbReference>
<dbReference type="InterPro" id="IPR041355">
    <property type="entry name" value="Pre-SET_CXC"/>
</dbReference>
<feature type="compositionally biased region" description="Polar residues" evidence="7">
    <location>
        <begin position="278"/>
        <end position="294"/>
    </location>
</feature>
<evidence type="ECO:0000256" key="6">
    <source>
        <dbReference type="ARBA" id="ARBA00048568"/>
    </source>
</evidence>
<evidence type="ECO:0000259" key="9">
    <source>
        <dbReference type="PROSITE" id="PS51633"/>
    </source>
</evidence>
<evidence type="ECO:0000256" key="5">
    <source>
        <dbReference type="ARBA" id="ARBA00023163"/>
    </source>
</evidence>
<feature type="domain" description="CXC" evidence="9">
    <location>
        <begin position="921"/>
        <end position="1037"/>
    </location>
</feature>
<dbReference type="SUPFAM" id="SSF82199">
    <property type="entry name" value="SET domain"/>
    <property type="match status" value="1"/>
</dbReference>
<feature type="compositionally biased region" description="Polar residues" evidence="7">
    <location>
        <begin position="79"/>
        <end position="90"/>
    </location>
</feature>
<keyword evidence="1" id="KW-0489">Methyltransferase</keyword>
<dbReference type="InterPro" id="IPR046341">
    <property type="entry name" value="SET_dom_sf"/>
</dbReference>
<gene>
    <name evidence="10" type="ORF">LTR97_005118</name>
</gene>
<dbReference type="PROSITE" id="PS50280">
    <property type="entry name" value="SET"/>
    <property type="match status" value="1"/>
</dbReference>
<sequence length="1336" mass="147044">MAPTVIDLCEDDEPPQNPHTTRETLSQTKDAKRAKIGYGPLPLKPASTQASKDASSGTVRDTVRPRGSTIFGSIREPPSTLQRKTSTQPTEPLPKRPGAPNPSSSSVSKTSDAKGLAAKNRVPSSSSNAGADCGTIASSSTTKPNSPKIILPSANSVKPVVSVPDNTPSTERGTKRPRDGESGLPPWPSKRLQTDASNGRLSSVTNQRTSTPTQSGPSQTLARQPAISQRSTVQNTLTNSAKAKSKPPNPRNVIDLSNDDDTSKARDVVDLVSDDETPVSNVRSNLSKAASQLPGSRPTERTARRPIAVDSRTASPAIAQSPKHPRRPAEQNTVQPNANAAAARSPRSRPRSPRRSSPRREECPESPAATRRPPLSSTVAPISTKAQPSAQQKDLISADAMHDELQHSASRQHAELLSEPTIRTANVAAPQRRDDSSDLGREATTSSFPLRKQPDPQASEQQVDEQNELVHDRVDSAHSDGEDSLQANHSSAKARSVDTTLPAETVHGLRSKSSAGPSEKSDQLEALTPIGLLASERDVAGSRSDATSKLQNVNVSPMTALSLSKQVESVLGKYIEEFRGDTEFWNRTLLKNSRLSLKAPPRAADDGDKPYSFANLKPLKLVVEQHKATQGQVARFEVQHMSNAGTKGGKTGYTCAAVLLDVRPDKPNYAHYVTIKDNFLSPNVRTMQGWPYFDDDFSFDKDGEDLKEAYDIDVHGRPKKLRRLAQAQKIEEYVESALQDLQITWQDVLRFLLEAVPDVGTNIDAGLALSSREESCNEEFSRNAERNVYVLSSLEASSPEKLAKAALLCDNLLRMMTHWEIDKEKFSIWHIARRHMFDTVAEDGCVDMKAKLAKLTCSTCLRLDCPYHGSLEESLEEGPEFDEDPAVVMDIVNPPKVNYRTRMVFSKPTIPDDQEADVVNKRNIVYWMNNFVHLNENRKPIEPCDHPGETCSEAKCSCWQDNVTCEKLCTCPSDCPRKFQGCICRHDRPKRTQSMMCFHDDRCMCYGLGRECDPDLCGTCGVEEVLDPVNRHDEDILKKRCHNASIQRRVPKHTVMGKSAIHGLGLFAAERFREHDFVGEYKGEIITKEEADRRGTVYGHQKLSYLFSLNKTQEIDSTYYGNKIRFINHAGDGHGNLYARISLAGTLHRIALYASRSLKPGTELFFDYGPLFTNESLGVQKTKEPKNRRKKALANDFVAVDIERDVQGTETAKEASSEHDGQAKSGASMARKDGGRLTGRSRKAALESDEESIEGARTSEAGLAALNLTEDALHTDAMEVDGIPGQEDDSEDFEPDGLAEEESVSSEEDDTIEQDGPSLLRRPLRRARRERRSGLR</sequence>
<feature type="compositionally biased region" description="Polar residues" evidence="7">
    <location>
        <begin position="136"/>
        <end position="145"/>
    </location>
</feature>
<name>A0AAN8A1Q4_9PEZI</name>
<feature type="compositionally biased region" description="Basic and acidic residues" evidence="7">
    <location>
        <begin position="431"/>
        <end position="441"/>
    </location>
</feature>
<feature type="region of interest" description="Disordered" evidence="7">
    <location>
        <begin position="1208"/>
        <end position="1258"/>
    </location>
</feature>
<feature type="region of interest" description="Disordered" evidence="7">
    <location>
        <begin position="1281"/>
        <end position="1336"/>
    </location>
</feature>
<dbReference type="GO" id="GO:0140951">
    <property type="term" value="F:histone H3K27 trimethyltransferase activity"/>
    <property type="evidence" value="ECO:0007669"/>
    <property type="project" value="UniProtKB-EC"/>
</dbReference>
<dbReference type="InterPro" id="IPR001214">
    <property type="entry name" value="SET_dom"/>
</dbReference>
<keyword evidence="4" id="KW-0805">Transcription regulation</keyword>
<feature type="compositionally biased region" description="Basic residues" evidence="7">
    <location>
        <begin position="1322"/>
        <end position="1336"/>
    </location>
</feature>
<dbReference type="EMBL" id="JAVRQU010000007">
    <property type="protein sequence ID" value="KAK5700601.1"/>
    <property type="molecule type" value="Genomic_DNA"/>
</dbReference>
<evidence type="ECO:0000313" key="10">
    <source>
        <dbReference type="EMBL" id="KAK5700601.1"/>
    </source>
</evidence>
<dbReference type="GO" id="GO:0031507">
    <property type="term" value="P:heterochromatin formation"/>
    <property type="evidence" value="ECO:0007669"/>
    <property type="project" value="TreeGrafter"/>
</dbReference>
<dbReference type="PROSITE" id="PS51633">
    <property type="entry name" value="CXC"/>
    <property type="match status" value="1"/>
</dbReference>
<proteinExistence type="predicted"/>
<keyword evidence="2" id="KW-0808">Transferase</keyword>
<feature type="compositionally biased region" description="Polar residues" evidence="7">
    <location>
        <begin position="226"/>
        <end position="242"/>
    </location>
</feature>
<feature type="compositionally biased region" description="Basic and acidic residues" evidence="7">
    <location>
        <begin position="1208"/>
        <end position="1222"/>
    </location>
</feature>
<feature type="region of interest" description="Disordered" evidence="7">
    <location>
        <begin position="1"/>
        <end position="524"/>
    </location>
</feature>
<keyword evidence="5" id="KW-0804">Transcription</keyword>
<accession>A0AAN8A1Q4</accession>
<feature type="compositionally biased region" description="Basic residues" evidence="7">
    <location>
        <begin position="346"/>
        <end position="357"/>
    </location>
</feature>
<dbReference type="Gene3D" id="2.170.270.10">
    <property type="entry name" value="SET domain"/>
    <property type="match status" value="1"/>
</dbReference>
<organism evidence="10 11">
    <name type="scientific">Elasticomyces elasticus</name>
    <dbReference type="NCBI Taxonomy" id="574655"/>
    <lineage>
        <taxon>Eukaryota</taxon>
        <taxon>Fungi</taxon>
        <taxon>Dikarya</taxon>
        <taxon>Ascomycota</taxon>
        <taxon>Pezizomycotina</taxon>
        <taxon>Dothideomycetes</taxon>
        <taxon>Dothideomycetidae</taxon>
        <taxon>Mycosphaerellales</taxon>
        <taxon>Teratosphaeriaceae</taxon>
        <taxon>Elasticomyces</taxon>
    </lineage>
</organism>
<feature type="compositionally biased region" description="Polar residues" evidence="7">
    <location>
        <begin position="375"/>
        <end position="394"/>
    </location>
</feature>
<feature type="compositionally biased region" description="Pro residues" evidence="7">
    <location>
        <begin position="91"/>
        <end position="100"/>
    </location>
</feature>
<feature type="compositionally biased region" description="Basic and acidic residues" evidence="7">
    <location>
        <begin position="400"/>
        <end position="416"/>
    </location>
</feature>
<evidence type="ECO:0000256" key="7">
    <source>
        <dbReference type="SAM" id="MobiDB-lite"/>
    </source>
</evidence>
<feature type="compositionally biased region" description="Basic and acidic residues" evidence="7">
    <location>
        <begin position="172"/>
        <end position="181"/>
    </location>
</feature>
<dbReference type="GO" id="GO:0003682">
    <property type="term" value="F:chromatin binding"/>
    <property type="evidence" value="ECO:0007669"/>
    <property type="project" value="TreeGrafter"/>
</dbReference>
<evidence type="ECO:0000313" key="11">
    <source>
        <dbReference type="Proteomes" id="UP001310594"/>
    </source>
</evidence>
<protein>
    <recommendedName>
        <fullName evidence="12">SET domain-containing protein</fullName>
    </recommendedName>
</protein>
<dbReference type="PANTHER" id="PTHR45747:SF4">
    <property type="entry name" value="HISTONE-LYSINE N-METHYLTRANSFERASE E(Z)"/>
    <property type="match status" value="1"/>
</dbReference>
<evidence type="ECO:0000256" key="1">
    <source>
        <dbReference type="ARBA" id="ARBA00022603"/>
    </source>
</evidence>
<dbReference type="Proteomes" id="UP001310594">
    <property type="component" value="Unassembled WGS sequence"/>
</dbReference>
<comment type="catalytic activity">
    <reaction evidence="6">
        <text>L-lysyl(27)-[histone H3] + 3 S-adenosyl-L-methionine = N(6),N(6),N(6)-trimethyl-L-lysyl(27)-[histone H3] + 3 S-adenosyl-L-homocysteine + 3 H(+)</text>
        <dbReference type="Rhea" id="RHEA:60292"/>
        <dbReference type="Rhea" id="RHEA-COMP:15535"/>
        <dbReference type="Rhea" id="RHEA-COMP:15548"/>
        <dbReference type="ChEBI" id="CHEBI:15378"/>
        <dbReference type="ChEBI" id="CHEBI:29969"/>
        <dbReference type="ChEBI" id="CHEBI:57856"/>
        <dbReference type="ChEBI" id="CHEBI:59789"/>
        <dbReference type="ChEBI" id="CHEBI:61961"/>
        <dbReference type="EC" id="2.1.1.356"/>
    </reaction>
</comment>
<comment type="caution">
    <text evidence="10">The sequence shown here is derived from an EMBL/GenBank/DDBJ whole genome shotgun (WGS) entry which is preliminary data.</text>
</comment>
<feature type="compositionally biased region" description="Polar residues" evidence="7">
    <location>
        <begin position="194"/>
        <end position="208"/>
    </location>
</feature>
<feature type="compositionally biased region" description="Basic and acidic residues" evidence="7">
    <location>
        <begin position="468"/>
        <end position="481"/>
    </location>
</feature>
<evidence type="ECO:0000256" key="2">
    <source>
        <dbReference type="ARBA" id="ARBA00022679"/>
    </source>
</evidence>
<dbReference type="PANTHER" id="PTHR45747">
    <property type="entry name" value="HISTONE-LYSINE N-METHYLTRANSFERASE E(Z)"/>
    <property type="match status" value="1"/>
</dbReference>
<evidence type="ECO:0000259" key="8">
    <source>
        <dbReference type="PROSITE" id="PS50280"/>
    </source>
</evidence>
<evidence type="ECO:0000256" key="3">
    <source>
        <dbReference type="ARBA" id="ARBA00022691"/>
    </source>
</evidence>
<feature type="compositionally biased region" description="Polar residues" evidence="7">
    <location>
        <begin position="46"/>
        <end position="59"/>
    </location>
</feature>
<dbReference type="Pfam" id="PF18264">
    <property type="entry name" value="preSET_CXC"/>
    <property type="match status" value="1"/>
</dbReference>
<dbReference type="Pfam" id="PF00856">
    <property type="entry name" value="SET"/>
    <property type="match status" value="1"/>
</dbReference>
<dbReference type="SMART" id="SM00317">
    <property type="entry name" value="SET"/>
    <property type="match status" value="1"/>
</dbReference>
<keyword evidence="3" id="KW-0949">S-adenosyl-L-methionine</keyword>
<dbReference type="GO" id="GO:0005634">
    <property type="term" value="C:nucleus"/>
    <property type="evidence" value="ECO:0007669"/>
    <property type="project" value="TreeGrafter"/>
</dbReference>
<evidence type="ECO:0008006" key="12">
    <source>
        <dbReference type="Google" id="ProtNLM"/>
    </source>
</evidence>
<dbReference type="GO" id="GO:0032259">
    <property type="term" value="P:methylation"/>
    <property type="evidence" value="ECO:0007669"/>
    <property type="project" value="UniProtKB-KW"/>
</dbReference>
<feature type="compositionally biased region" description="Low complexity" evidence="7">
    <location>
        <begin position="209"/>
        <end position="220"/>
    </location>
</feature>
<reference evidence="10" key="1">
    <citation type="submission" date="2023-08" db="EMBL/GenBank/DDBJ databases">
        <title>Black Yeasts Isolated from many extreme environments.</title>
        <authorList>
            <person name="Coleine C."/>
            <person name="Stajich J.E."/>
            <person name="Selbmann L."/>
        </authorList>
    </citation>
    <scope>NUCLEOTIDE SEQUENCE</scope>
    <source>
        <strain evidence="10">CCFEE 5810</strain>
    </source>
</reference>
<dbReference type="InterPro" id="IPR026489">
    <property type="entry name" value="CXC_dom"/>
</dbReference>